<organism evidence="8 9">
    <name type="scientific">Streptomyces rhizosphaericus</name>
    <dbReference type="NCBI Taxonomy" id="114699"/>
    <lineage>
        <taxon>Bacteria</taxon>
        <taxon>Bacillati</taxon>
        <taxon>Actinomycetota</taxon>
        <taxon>Actinomycetes</taxon>
        <taxon>Kitasatosporales</taxon>
        <taxon>Streptomycetaceae</taxon>
        <taxon>Streptomyces</taxon>
        <taxon>Streptomyces violaceusniger group</taxon>
    </lineage>
</organism>
<dbReference type="PANTHER" id="PTHR30468:SF5">
    <property type="entry name" value="ALPHA-KETOGLUTARATE-DEPENDENT SULFATE ESTER DIOXYGENASE"/>
    <property type="match status" value="1"/>
</dbReference>
<accession>A0A6G4A8A2</accession>
<keyword evidence="6" id="KW-0408">Iron</keyword>
<keyword evidence="5" id="KW-0560">Oxidoreductase</keyword>
<dbReference type="EMBL" id="JAAIKT010000001">
    <property type="protein sequence ID" value="NEW69064.1"/>
    <property type="molecule type" value="Genomic_DNA"/>
</dbReference>
<sequence length="321" mass="35814">MPVPAENTLTVRPVAGHIGADISGVDLSRPLSAEEARQIRAALRRWKVVFFRGQNVDHAAQIAFARHFGELTYAHPHDDTPPEGFPEIFTIDPKRYEQRYKDGFARQRTRRKYSYFGGWHTDVTPAVNPPAASILRAETVPEYGGDTTWTNTVAAYEGLSAPVRAFIDGLRAEHRYGADEPPVGDSGYARRVNDNLLVAHHPVVRVHPETGERALFVSPGFVSHILDVTPRESRALLGLLYEQLTRPEYTVRFRWEPGSVAFWDNRATAHLAPNDLDHLDVARRLHRVTLIGDVPVGPDGRESELISGKPFAADHRVAVST</sequence>
<dbReference type="InterPro" id="IPR051323">
    <property type="entry name" value="AtsK-like"/>
</dbReference>
<dbReference type="Gene3D" id="3.60.130.10">
    <property type="entry name" value="Clavaminate synthase-like"/>
    <property type="match status" value="1"/>
</dbReference>
<evidence type="ECO:0000256" key="4">
    <source>
        <dbReference type="ARBA" id="ARBA00022964"/>
    </source>
</evidence>
<evidence type="ECO:0000256" key="1">
    <source>
        <dbReference type="ARBA" id="ARBA00001954"/>
    </source>
</evidence>
<evidence type="ECO:0000256" key="5">
    <source>
        <dbReference type="ARBA" id="ARBA00023002"/>
    </source>
</evidence>
<evidence type="ECO:0000256" key="3">
    <source>
        <dbReference type="ARBA" id="ARBA00022723"/>
    </source>
</evidence>
<dbReference type="GO" id="GO:0046872">
    <property type="term" value="F:metal ion binding"/>
    <property type="evidence" value="ECO:0007669"/>
    <property type="project" value="UniProtKB-KW"/>
</dbReference>
<proteinExistence type="inferred from homology"/>
<evidence type="ECO:0000256" key="2">
    <source>
        <dbReference type="ARBA" id="ARBA00005896"/>
    </source>
</evidence>
<comment type="similarity">
    <text evidence="2">Belongs to the TfdA dioxygenase family.</text>
</comment>
<keyword evidence="9" id="KW-1185">Reference proteome</keyword>
<evidence type="ECO:0000313" key="8">
    <source>
        <dbReference type="EMBL" id="NEW69064.1"/>
    </source>
</evidence>
<keyword evidence="4 8" id="KW-0223">Dioxygenase</keyword>
<dbReference type="InterPro" id="IPR042098">
    <property type="entry name" value="TauD-like_sf"/>
</dbReference>
<gene>
    <name evidence="8" type="ORF">G4H13_01230</name>
</gene>
<comment type="caution">
    <text evidence="8">The sequence shown here is derived from an EMBL/GenBank/DDBJ whole genome shotgun (WGS) entry which is preliminary data.</text>
</comment>
<dbReference type="AlphaFoldDB" id="A0A6G4A8A2"/>
<feature type="domain" description="TauD/TfdA-like" evidence="7">
    <location>
        <begin position="11"/>
        <end position="288"/>
    </location>
</feature>
<reference evidence="8" key="1">
    <citation type="submission" date="2020-02" db="EMBL/GenBank/DDBJ databases">
        <title>A new Streptomyces sp. for controlling soil-borne diseases.</title>
        <authorList>
            <person name="Li X."/>
            <person name="Tian Y."/>
            <person name="Gao K."/>
        </authorList>
    </citation>
    <scope>NUCLEOTIDE SEQUENCE [LARGE SCALE GENOMIC DNA]</scope>
    <source>
        <strain evidence="8">0250</strain>
    </source>
</reference>
<dbReference type="GO" id="GO:0005737">
    <property type="term" value="C:cytoplasm"/>
    <property type="evidence" value="ECO:0007669"/>
    <property type="project" value="TreeGrafter"/>
</dbReference>
<dbReference type="Proteomes" id="UP000476310">
    <property type="component" value="Unassembled WGS sequence"/>
</dbReference>
<keyword evidence="3" id="KW-0479">Metal-binding</keyword>
<evidence type="ECO:0000313" key="9">
    <source>
        <dbReference type="Proteomes" id="UP000476310"/>
    </source>
</evidence>
<dbReference type="Pfam" id="PF02668">
    <property type="entry name" value="TauD"/>
    <property type="match status" value="1"/>
</dbReference>
<comment type="cofactor">
    <cofactor evidence="1">
        <name>Fe(2+)</name>
        <dbReference type="ChEBI" id="CHEBI:29033"/>
    </cofactor>
</comment>
<dbReference type="SUPFAM" id="SSF51197">
    <property type="entry name" value="Clavaminate synthase-like"/>
    <property type="match status" value="1"/>
</dbReference>
<evidence type="ECO:0000259" key="7">
    <source>
        <dbReference type="Pfam" id="PF02668"/>
    </source>
</evidence>
<protein>
    <submittedName>
        <fullName evidence="8">TauD/TfdA family dioxygenase</fullName>
    </submittedName>
</protein>
<evidence type="ECO:0000256" key="6">
    <source>
        <dbReference type="ARBA" id="ARBA00023004"/>
    </source>
</evidence>
<name>A0A6G4A8A2_9ACTN</name>
<dbReference type="GO" id="GO:0016706">
    <property type="term" value="F:2-oxoglutarate-dependent dioxygenase activity"/>
    <property type="evidence" value="ECO:0007669"/>
    <property type="project" value="TreeGrafter"/>
</dbReference>
<dbReference type="RefSeq" id="WP_164422781.1">
    <property type="nucleotide sequence ID" value="NZ_JAAIKT010000001.1"/>
</dbReference>
<dbReference type="PANTHER" id="PTHR30468">
    <property type="entry name" value="ALPHA-KETOGLUTARATE-DEPENDENT SULFONATE DIOXYGENASE"/>
    <property type="match status" value="1"/>
</dbReference>
<dbReference type="InterPro" id="IPR003819">
    <property type="entry name" value="TauD/TfdA-like"/>
</dbReference>